<evidence type="ECO:0000313" key="1">
    <source>
        <dbReference type="EMBL" id="PKI60807.1"/>
    </source>
</evidence>
<sequence length="99" mass="10564">MWTFIGARIARFWIARLGSVNLPVGTRGGHTMFGCKGSTFGRAKRAAGRARARRQARGVQASVRGAGERAGVHSWPAGTWAGVTIHQRAGCSPEMVKST</sequence>
<evidence type="ECO:0000313" key="2">
    <source>
        <dbReference type="Proteomes" id="UP000233551"/>
    </source>
</evidence>
<proteinExistence type="predicted"/>
<gene>
    <name evidence="1" type="ORF">CRG98_018796</name>
</gene>
<comment type="caution">
    <text evidence="1">The sequence shown here is derived from an EMBL/GenBank/DDBJ whole genome shotgun (WGS) entry which is preliminary data.</text>
</comment>
<dbReference type="Proteomes" id="UP000233551">
    <property type="component" value="Unassembled WGS sequence"/>
</dbReference>
<protein>
    <submittedName>
        <fullName evidence="1">Uncharacterized protein</fullName>
    </submittedName>
</protein>
<name>A0A2I0JWW5_PUNGR</name>
<accession>A0A2I0JWW5</accession>
<organism evidence="1 2">
    <name type="scientific">Punica granatum</name>
    <name type="common">Pomegranate</name>
    <dbReference type="NCBI Taxonomy" id="22663"/>
    <lineage>
        <taxon>Eukaryota</taxon>
        <taxon>Viridiplantae</taxon>
        <taxon>Streptophyta</taxon>
        <taxon>Embryophyta</taxon>
        <taxon>Tracheophyta</taxon>
        <taxon>Spermatophyta</taxon>
        <taxon>Magnoliopsida</taxon>
        <taxon>eudicotyledons</taxon>
        <taxon>Gunneridae</taxon>
        <taxon>Pentapetalae</taxon>
        <taxon>rosids</taxon>
        <taxon>malvids</taxon>
        <taxon>Myrtales</taxon>
        <taxon>Lythraceae</taxon>
        <taxon>Punica</taxon>
    </lineage>
</organism>
<reference evidence="1 2" key="1">
    <citation type="submission" date="2017-11" db="EMBL/GenBank/DDBJ databases">
        <title>De-novo sequencing of pomegranate (Punica granatum L.) genome.</title>
        <authorList>
            <person name="Akparov Z."/>
            <person name="Amiraslanov A."/>
            <person name="Hajiyeva S."/>
            <person name="Abbasov M."/>
            <person name="Kaur K."/>
            <person name="Hamwieh A."/>
            <person name="Solovyev V."/>
            <person name="Salamov A."/>
            <person name="Braich B."/>
            <person name="Kosarev P."/>
            <person name="Mahmoud A."/>
            <person name="Hajiyev E."/>
            <person name="Babayeva S."/>
            <person name="Izzatullayeva V."/>
            <person name="Mammadov A."/>
            <person name="Mammadov A."/>
            <person name="Sharifova S."/>
            <person name="Ojaghi J."/>
            <person name="Eynullazada K."/>
            <person name="Bayramov B."/>
            <person name="Abdulazimova A."/>
            <person name="Shahmuradov I."/>
        </authorList>
    </citation>
    <scope>NUCLEOTIDE SEQUENCE [LARGE SCALE GENOMIC DNA]</scope>
    <source>
        <strain evidence="2">cv. AG2017</strain>
        <tissue evidence="1">Leaf</tissue>
    </source>
</reference>
<keyword evidence="2" id="KW-1185">Reference proteome</keyword>
<dbReference type="AlphaFoldDB" id="A0A2I0JWW5"/>
<dbReference type="EMBL" id="PGOL01001108">
    <property type="protein sequence ID" value="PKI60807.1"/>
    <property type="molecule type" value="Genomic_DNA"/>
</dbReference>